<dbReference type="AlphaFoldDB" id="A0A853G2I3"/>
<name>A0A853G2I3_9BURK</name>
<dbReference type="SUPFAM" id="SSF47226">
    <property type="entry name" value="Histidine-containing phosphotransfer domain, HPT domain"/>
    <property type="match status" value="1"/>
</dbReference>
<dbReference type="EMBL" id="JACCEM010000002">
    <property type="protein sequence ID" value="NYT48696.1"/>
    <property type="molecule type" value="Genomic_DNA"/>
</dbReference>
<accession>A0A853G2I3</accession>
<organism evidence="3 4">
    <name type="scientific">Parapusillimonas granuli</name>
    <dbReference type="NCBI Taxonomy" id="380911"/>
    <lineage>
        <taxon>Bacteria</taxon>
        <taxon>Pseudomonadati</taxon>
        <taxon>Pseudomonadota</taxon>
        <taxon>Betaproteobacteria</taxon>
        <taxon>Burkholderiales</taxon>
        <taxon>Alcaligenaceae</taxon>
        <taxon>Parapusillimonas</taxon>
    </lineage>
</organism>
<evidence type="ECO:0000313" key="3">
    <source>
        <dbReference type="EMBL" id="NYT48696.1"/>
    </source>
</evidence>
<dbReference type="InterPro" id="IPR008207">
    <property type="entry name" value="Sig_transdc_His_kin_Hpt_dom"/>
</dbReference>
<dbReference type="GO" id="GO:0004672">
    <property type="term" value="F:protein kinase activity"/>
    <property type="evidence" value="ECO:0007669"/>
    <property type="project" value="UniProtKB-ARBA"/>
</dbReference>
<gene>
    <name evidence="3" type="ORF">H0A72_05175</name>
</gene>
<dbReference type="RefSeq" id="WP_180153974.1">
    <property type="nucleotide sequence ID" value="NZ_JACCEM010000002.1"/>
</dbReference>
<protein>
    <submittedName>
        <fullName evidence="3">Hpt domain-containing protein</fullName>
    </submittedName>
</protein>
<evidence type="ECO:0000259" key="2">
    <source>
        <dbReference type="Pfam" id="PF01627"/>
    </source>
</evidence>
<evidence type="ECO:0000313" key="4">
    <source>
        <dbReference type="Proteomes" id="UP000559809"/>
    </source>
</evidence>
<keyword evidence="4" id="KW-1185">Reference proteome</keyword>
<dbReference type="GO" id="GO:0000160">
    <property type="term" value="P:phosphorelay signal transduction system"/>
    <property type="evidence" value="ECO:0007669"/>
    <property type="project" value="UniProtKB-KW"/>
</dbReference>
<sequence length="112" mass="11755">MTISLTRAGALEELCGGDPAVVRQLVNVFLRTFADDLASLENAVGAGQRSTAAAFSHRMAGSALAVGAEGTAQRLKSFSGLMAEPGAHIDHAMWQALRQELARVLQEVSTFG</sequence>
<feature type="domain" description="HPt" evidence="2">
    <location>
        <begin position="24"/>
        <end position="106"/>
    </location>
</feature>
<comment type="caution">
    <text evidence="3">The sequence shown here is derived from an EMBL/GenBank/DDBJ whole genome shotgun (WGS) entry which is preliminary data.</text>
</comment>
<dbReference type="InterPro" id="IPR036641">
    <property type="entry name" value="HPT_dom_sf"/>
</dbReference>
<proteinExistence type="predicted"/>
<dbReference type="Proteomes" id="UP000559809">
    <property type="component" value="Unassembled WGS sequence"/>
</dbReference>
<dbReference type="Pfam" id="PF01627">
    <property type="entry name" value="Hpt"/>
    <property type="match status" value="1"/>
</dbReference>
<reference evidence="3 4" key="1">
    <citation type="submission" date="2020-07" db="EMBL/GenBank/DDBJ databases">
        <title>Taxonomic revisions and descriptions of new bacterial species based on genomic comparisons in the high-G+C-content subgroup of the family Alcaligenaceae.</title>
        <authorList>
            <person name="Szabo A."/>
            <person name="Felfoldi T."/>
        </authorList>
    </citation>
    <scope>NUCLEOTIDE SEQUENCE [LARGE SCALE GENOMIC DNA]</scope>
    <source>
        <strain evidence="3 4">LMG 24012</strain>
    </source>
</reference>
<evidence type="ECO:0000256" key="1">
    <source>
        <dbReference type="ARBA" id="ARBA00023012"/>
    </source>
</evidence>
<dbReference type="Gene3D" id="1.20.120.160">
    <property type="entry name" value="HPT domain"/>
    <property type="match status" value="1"/>
</dbReference>
<keyword evidence="1" id="KW-0902">Two-component regulatory system</keyword>